<protein>
    <submittedName>
        <fullName evidence="1">Uncharacterized protein</fullName>
    </submittedName>
</protein>
<sequence length="90" mass="9904">METIAIIETHNYGVGITLNYDAMADVGNLLLITPSDMKIIAFTGIMLIGADYLELAQFFARNGLLLDVDEVQAICETFDNYLDKVVSGEQ</sequence>
<dbReference type="EMBL" id="LC553734">
    <property type="protein sequence ID" value="BCG44930.1"/>
    <property type="molecule type" value="Genomic_DNA"/>
</dbReference>
<dbReference type="GeneID" id="77949204"/>
<organism evidence="1 2">
    <name type="scientific">Escherichia phage EK010</name>
    <dbReference type="NCBI Taxonomy" id="2742112"/>
    <lineage>
        <taxon>Viruses</taxon>
        <taxon>Duplodnaviria</taxon>
        <taxon>Heunggongvirae</taxon>
        <taxon>Uroviricota</taxon>
        <taxon>Caudoviricetes</taxon>
        <taxon>Mktvariviridae</taxon>
        <taxon>Gordonclarkvirinae</taxon>
        <taxon>Suseptimavirus</taxon>
        <taxon>Suseptimavirus EK010</taxon>
    </lineage>
</organism>
<evidence type="ECO:0000313" key="1">
    <source>
        <dbReference type="EMBL" id="BCG44930.1"/>
    </source>
</evidence>
<reference evidence="1 2" key="1">
    <citation type="submission" date="2020-06" db="EMBL/GenBank/DDBJ databases">
        <title>Complete Genome Sequence of the phage EK010 isolated from swine sewage.</title>
        <authorList>
            <person name="Shahin K."/>
            <person name="Bao H."/>
            <person name="Soleimani-Delfan A."/>
            <person name="Wang R."/>
        </authorList>
    </citation>
    <scope>NUCLEOTIDE SEQUENCE [LARGE SCALE GENOMIC DNA]</scope>
</reference>
<dbReference type="RefSeq" id="YP_010672914.1">
    <property type="nucleotide sequence ID" value="NC_070981.1"/>
</dbReference>
<dbReference type="KEGG" id="vg:77949204"/>
<keyword evidence="2" id="KW-1185">Reference proteome</keyword>
<proteinExistence type="predicted"/>
<accession>A0A6J4EFN5</accession>
<name>A0A6J4EFN5_9CAUD</name>
<evidence type="ECO:0000313" key="2">
    <source>
        <dbReference type="Proteomes" id="UP000505302"/>
    </source>
</evidence>
<dbReference type="Proteomes" id="UP000505302">
    <property type="component" value="Segment"/>
</dbReference>